<name>A0A650ENG6_9FIRM</name>
<dbReference type="EMBL" id="MN577573">
    <property type="protein sequence ID" value="QGT50972.1"/>
    <property type="molecule type" value="Genomic_DNA"/>
</dbReference>
<accession>A0A650ENG6</accession>
<dbReference type="AlphaFoldDB" id="A0A650ENG6"/>
<protein>
    <submittedName>
        <fullName evidence="1">Uncharacterized protein</fullName>
    </submittedName>
</protein>
<gene>
    <name evidence="1" type="ORF">Firmicute1046_0480</name>
</gene>
<reference evidence="1" key="1">
    <citation type="journal article" date="2020" name="J. ISSAAS">
        <title>Lactobacilli and other gastrointestinal microbiota of Peromyscus leucopus, reservoir host for agents of Lyme disease and other zoonoses in North America.</title>
        <authorList>
            <person name="Milovic A."/>
            <person name="Bassam K."/>
            <person name="Shao H."/>
            <person name="Chatzistamou I."/>
            <person name="Tufts D.M."/>
            <person name="Diuk-Wasser M."/>
            <person name="Barbour A.G."/>
        </authorList>
    </citation>
    <scope>NUCLEOTIDE SEQUENCE</scope>
    <source>
        <strain evidence="1">LL40</strain>
    </source>
</reference>
<sequence length="142" mass="16643">MKNILKINHSQGAIIMDRTFAKFAENTRSDEYKHLQQVRRDYPFYLVKIRKIKTNSNKKTYKGLTYKYMEDYIATHTAPANKSEALAEFHELLLISRCHSSAYRYPTIKKWFLQKYSEIAKFGAAELPTISNEKETLLKKAA</sequence>
<evidence type="ECO:0000313" key="1">
    <source>
        <dbReference type="EMBL" id="QGT50972.1"/>
    </source>
</evidence>
<organism evidence="1">
    <name type="scientific">uncultured Bacillota bacterium</name>
    <dbReference type="NCBI Taxonomy" id="344338"/>
    <lineage>
        <taxon>Bacteria</taxon>
        <taxon>Bacillati</taxon>
        <taxon>Bacillota</taxon>
        <taxon>environmental samples</taxon>
    </lineage>
</organism>
<proteinExistence type="predicted"/>